<dbReference type="InterPro" id="IPR050109">
    <property type="entry name" value="HTH-type_TetR-like_transc_reg"/>
</dbReference>
<evidence type="ECO:0000256" key="1">
    <source>
        <dbReference type="ARBA" id="ARBA00023015"/>
    </source>
</evidence>
<evidence type="ECO:0000256" key="2">
    <source>
        <dbReference type="ARBA" id="ARBA00023125"/>
    </source>
</evidence>
<keyword evidence="3" id="KW-0804">Transcription</keyword>
<dbReference type="GO" id="GO:0003700">
    <property type="term" value="F:DNA-binding transcription factor activity"/>
    <property type="evidence" value="ECO:0007669"/>
    <property type="project" value="TreeGrafter"/>
</dbReference>
<dbReference type="PRINTS" id="PR00455">
    <property type="entry name" value="HTHTETR"/>
</dbReference>
<evidence type="ECO:0000256" key="4">
    <source>
        <dbReference type="PROSITE-ProRule" id="PRU00335"/>
    </source>
</evidence>
<dbReference type="Pfam" id="PF00440">
    <property type="entry name" value="TetR_N"/>
    <property type="match status" value="1"/>
</dbReference>
<dbReference type="InterPro" id="IPR001647">
    <property type="entry name" value="HTH_TetR"/>
</dbReference>
<dbReference type="InterPro" id="IPR009057">
    <property type="entry name" value="Homeodomain-like_sf"/>
</dbReference>
<proteinExistence type="predicted"/>
<dbReference type="PANTHER" id="PTHR30055:SF234">
    <property type="entry name" value="HTH-TYPE TRANSCRIPTIONAL REGULATOR BETI"/>
    <property type="match status" value="1"/>
</dbReference>
<feature type="domain" description="HTH tetR-type" evidence="6">
    <location>
        <begin position="24"/>
        <end position="84"/>
    </location>
</feature>
<evidence type="ECO:0000313" key="8">
    <source>
        <dbReference type="Proteomes" id="UP000196581"/>
    </source>
</evidence>
<keyword evidence="8" id="KW-1185">Reference proteome</keyword>
<dbReference type="RefSeq" id="WP_087003715.1">
    <property type="nucleotide sequence ID" value="NZ_FWFF01000001.1"/>
</dbReference>
<feature type="region of interest" description="Disordered" evidence="5">
    <location>
        <begin position="1"/>
        <end position="20"/>
    </location>
</feature>
<sequence>MTDSPPAADLTDRFPGGVLRGDDDPMAARILRAATGAIAEKGFNGTNIRDIGARGGMSSGSLYNHFGSKADILATIALRGMIALVTASQSAKAEAGSDPRAQLDALVAMHVGIHAAHPRESAIGNAELHNLDADSYAEVVAYRDRQEELFTSTIEQGVSQGVFATDIPREASRFIIVACTGIARWYRPDGRTDIDTMIARYQQLARSTVGETSRQTMESPRSDLR</sequence>
<dbReference type="EMBL" id="FWFF01000001">
    <property type="protein sequence ID" value="SLM89923.1"/>
    <property type="molecule type" value="Genomic_DNA"/>
</dbReference>
<dbReference type="GO" id="GO:0000976">
    <property type="term" value="F:transcription cis-regulatory region binding"/>
    <property type="evidence" value="ECO:0007669"/>
    <property type="project" value="TreeGrafter"/>
</dbReference>
<keyword evidence="1" id="KW-0805">Transcription regulation</keyword>
<reference evidence="8" key="1">
    <citation type="submission" date="2017-02" db="EMBL/GenBank/DDBJ databases">
        <authorList>
            <person name="Dridi B."/>
        </authorList>
    </citation>
    <scope>NUCLEOTIDE SEQUENCE [LARGE SCALE GENOMIC DNA]</scope>
    <source>
        <strain evidence="8">B Co 03.10</strain>
    </source>
</reference>
<dbReference type="PANTHER" id="PTHR30055">
    <property type="entry name" value="HTH-TYPE TRANSCRIPTIONAL REGULATOR RUTR"/>
    <property type="match status" value="1"/>
</dbReference>
<keyword evidence="2 4" id="KW-0238">DNA-binding</keyword>
<feature type="DNA-binding region" description="H-T-H motif" evidence="4">
    <location>
        <begin position="47"/>
        <end position="66"/>
    </location>
</feature>
<evidence type="ECO:0000313" key="7">
    <source>
        <dbReference type="EMBL" id="SLM89923.1"/>
    </source>
</evidence>
<dbReference type="InterPro" id="IPR041490">
    <property type="entry name" value="KstR2_TetR_C"/>
</dbReference>
<evidence type="ECO:0000256" key="5">
    <source>
        <dbReference type="SAM" id="MobiDB-lite"/>
    </source>
</evidence>
<dbReference type="InterPro" id="IPR036271">
    <property type="entry name" value="Tet_transcr_reg_TetR-rel_C_sf"/>
</dbReference>
<evidence type="ECO:0000256" key="3">
    <source>
        <dbReference type="ARBA" id="ARBA00023163"/>
    </source>
</evidence>
<accession>A0A1X6WWK5</accession>
<dbReference type="AlphaFoldDB" id="A0A1X6WWK5"/>
<dbReference type="Pfam" id="PF17932">
    <property type="entry name" value="TetR_C_24"/>
    <property type="match status" value="1"/>
</dbReference>
<dbReference type="SUPFAM" id="SSF48498">
    <property type="entry name" value="Tetracyclin repressor-like, C-terminal domain"/>
    <property type="match status" value="1"/>
</dbReference>
<dbReference type="PROSITE" id="PS50977">
    <property type="entry name" value="HTH_TETR_2"/>
    <property type="match status" value="1"/>
</dbReference>
<evidence type="ECO:0000259" key="6">
    <source>
        <dbReference type="PROSITE" id="PS50977"/>
    </source>
</evidence>
<gene>
    <name evidence="7" type="ORF">FM105_01750</name>
</gene>
<dbReference type="Proteomes" id="UP000196581">
    <property type="component" value="Unassembled WGS sequence"/>
</dbReference>
<organism evidence="7 8">
    <name type="scientific">Brevibacterium yomogidense</name>
    <dbReference type="NCBI Taxonomy" id="946573"/>
    <lineage>
        <taxon>Bacteria</taxon>
        <taxon>Bacillati</taxon>
        <taxon>Actinomycetota</taxon>
        <taxon>Actinomycetes</taxon>
        <taxon>Micrococcales</taxon>
        <taxon>Brevibacteriaceae</taxon>
        <taxon>Brevibacterium</taxon>
    </lineage>
</organism>
<protein>
    <submittedName>
        <fullName evidence="7">Transcriptional regulator, TetR family</fullName>
    </submittedName>
</protein>
<name>A0A1X6WWK5_9MICO</name>
<dbReference type="SUPFAM" id="SSF46689">
    <property type="entry name" value="Homeodomain-like"/>
    <property type="match status" value="1"/>
</dbReference>
<dbReference type="Gene3D" id="1.10.357.10">
    <property type="entry name" value="Tetracycline Repressor, domain 2"/>
    <property type="match status" value="1"/>
</dbReference>